<accession>A0ABT3R061</accession>
<dbReference type="InterPro" id="IPR054233">
    <property type="entry name" value="DUF6958"/>
</dbReference>
<dbReference type="RefSeq" id="WP_265962162.1">
    <property type="nucleotide sequence ID" value="NZ_JAPEVI010000003.1"/>
</dbReference>
<name>A0ABT3R061_9HYPH</name>
<protein>
    <submittedName>
        <fullName evidence="2">Uncharacterized protein</fullName>
    </submittedName>
</protein>
<feature type="region of interest" description="Disordered" evidence="1">
    <location>
        <begin position="62"/>
        <end position="81"/>
    </location>
</feature>
<evidence type="ECO:0000313" key="2">
    <source>
        <dbReference type="EMBL" id="MCX2722483.1"/>
    </source>
</evidence>
<dbReference type="Pfam" id="PF22278">
    <property type="entry name" value="DUF6958"/>
    <property type="match status" value="1"/>
</dbReference>
<proteinExistence type="predicted"/>
<sequence>MVSARHASRKREIARVHRVDRAKYEAMRDALLSVLPGKAPGISVAEAKALLLPKRPDDLFPGGAKAGSMRTGTPSLRICPV</sequence>
<evidence type="ECO:0000256" key="1">
    <source>
        <dbReference type="SAM" id="MobiDB-lite"/>
    </source>
</evidence>
<dbReference type="EMBL" id="JAPEVI010000003">
    <property type="protein sequence ID" value="MCX2722483.1"/>
    <property type="molecule type" value="Genomic_DNA"/>
</dbReference>
<keyword evidence="3" id="KW-1185">Reference proteome</keyword>
<reference evidence="2 3" key="1">
    <citation type="journal article" date="2016" name="Int. J. Syst. Evol. Microbiol.">
        <title>Labrenzia salina sp. nov., isolated from the rhizosphere of the halophyte Arthrocnemum macrostachyum.</title>
        <authorList>
            <person name="Camacho M."/>
            <person name="Redondo-Gomez S."/>
            <person name="Rodriguez-Llorente I."/>
            <person name="Rohde M."/>
            <person name="Sproer C."/>
            <person name="Schumann P."/>
            <person name="Klenk H.P."/>
            <person name="Montero-Calasanz M.D.C."/>
        </authorList>
    </citation>
    <scope>NUCLEOTIDE SEQUENCE [LARGE SCALE GENOMIC DNA]</scope>
    <source>
        <strain evidence="2 3">DSM 29163</strain>
    </source>
</reference>
<organism evidence="2 3">
    <name type="scientific">Roseibium salinum</name>
    <dbReference type="NCBI Taxonomy" id="1604349"/>
    <lineage>
        <taxon>Bacteria</taxon>
        <taxon>Pseudomonadati</taxon>
        <taxon>Pseudomonadota</taxon>
        <taxon>Alphaproteobacteria</taxon>
        <taxon>Hyphomicrobiales</taxon>
        <taxon>Stappiaceae</taxon>
        <taxon>Roseibium</taxon>
    </lineage>
</organism>
<evidence type="ECO:0000313" key="3">
    <source>
        <dbReference type="Proteomes" id="UP001300261"/>
    </source>
</evidence>
<comment type="caution">
    <text evidence="2">The sequence shown here is derived from an EMBL/GenBank/DDBJ whole genome shotgun (WGS) entry which is preliminary data.</text>
</comment>
<gene>
    <name evidence="2" type="ORF">ON753_08740</name>
</gene>
<dbReference type="Proteomes" id="UP001300261">
    <property type="component" value="Unassembled WGS sequence"/>
</dbReference>